<keyword evidence="2" id="KW-1185">Reference proteome</keyword>
<dbReference type="RefSeq" id="XP_018035854.1">
    <property type="nucleotide sequence ID" value="XM_018180168.1"/>
</dbReference>
<gene>
    <name evidence="1" type="ORF">CC84DRAFT_1175651</name>
</gene>
<dbReference type="EMBL" id="KV441552">
    <property type="protein sequence ID" value="OAG05489.1"/>
    <property type="molecule type" value="Genomic_DNA"/>
</dbReference>
<dbReference type="Proteomes" id="UP000077069">
    <property type="component" value="Unassembled WGS sequence"/>
</dbReference>
<dbReference type="InParanoid" id="A0A177CF87"/>
<dbReference type="GeneID" id="28763654"/>
<evidence type="ECO:0000313" key="2">
    <source>
        <dbReference type="Proteomes" id="UP000077069"/>
    </source>
</evidence>
<organism evidence="1 2">
    <name type="scientific">Paraphaeosphaeria sporulosa</name>
    <dbReference type="NCBI Taxonomy" id="1460663"/>
    <lineage>
        <taxon>Eukaryota</taxon>
        <taxon>Fungi</taxon>
        <taxon>Dikarya</taxon>
        <taxon>Ascomycota</taxon>
        <taxon>Pezizomycotina</taxon>
        <taxon>Dothideomycetes</taxon>
        <taxon>Pleosporomycetidae</taxon>
        <taxon>Pleosporales</taxon>
        <taxon>Massarineae</taxon>
        <taxon>Didymosphaeriaceae</taxon>
        <taxon>Paraphaeosphaeria</taxon>
    </lineage>
</organism>
<protein>
    <submittedName>
        <fullName evidence="1">Uncharacterized protein</fullName>
    </submittedName>
</protein>
<evidence type="ECO:0000313" key="1">
    <source>
        <dbReference type="EMBL" id="OAG05489.1"/>
    </source>
</evidence>
<name>A0A177CF87_9PLEO</name>
<proteinExistence type="predicted"/>
<accession>A0A177CF87</accession>
<dbReference type="AlphaFoldDB" id="A0A177CF87"/>
<sequence length="272" mass="29393">MLQQPPPQVNIPASAASSTPLTVFAVPVLSGKLPSPPLAAGIGAARSFPSPLTELSLPVPSTTTILRLRNQQLTATSEETMLEAGLLDVVKAGYVTTKVGDLFMNGFELKSSGEVVDSALIEKERHGMPLEGAPDVMSLGEDEGMLLEGDEVVVIIDRDKAAEIPNEAENLAATKNQEDSVTLERDEHTMLLDASDSILLSGHDGSPVLVAVDEARGYWETLRLWSWKNAWMPTSNHHFLPRNLGFQWVDKSGNVPYGWFLISVVIVGVNNQ</sequence>
<reference evidence="1 2" key="1">
    <citation type="submission" date="2016-05" db="EMBL/GenBank/DDBJ databases">
        <title>Comparative analysis of secretome profiles of manganese(II)-oxidizing ascomycete fungi.</title>
        <authorList>
            <consortium name="DOE Joint Genome Institute"/>
            <person name="Zeiner C.A."/>
            <person name="Purvine S.O."/>
            <person name="Zink E.M."/>
            <person name="Wu S."/>
            <person name="Pasa-Tolic L."/>
            <person name="Chaput D.L."/>
            <person name="Haridas S."/>
            <person name="Grigoriev I.V."/>
            <person name="Santelli C.M."/>
            <person name="Hansel C.M."/>
        </authorList>
    </citation>
    <scope>NUCLEOTIDE SEQUENCE [LARGE SCALE GENOMIC DNA]</scope>
    <source>
        <strain evidence="1 2">AP3s5-JAC2a</strain>
    </source>
</reference>